<evidence type="ECO:0000313" key="2">
    <source>
        <dbReference type="EMBL" id="KAK2151803.1"/>
    </source>
</evidence>
<gene>
    <name evidence="2" type="ORF">LSH36_350g03001</name>
</gene>
<evidence type="ECO:0000256" key="1">
    <source>
        <dbReference type="SAM" id="MobiDB-lite"/>
    </source>
</evidence>
<dbReference type="AlphaFoldDB" id="A0AAD9JER4"/>
<comment type="caution">
    <text evidence="2">The sequence shown here is derived from an EMBL/GenBank/DDBJ whole genome shotgun (WGS) entry which is preliminary data.</text>
</comment>
<feature type="region of interest" description="Disordered" evidence="1">
    <location>
        <begin position="1"/>
        <end position="66"/>
    </location>
</feature>
<keyword evidence="3" id="KW-1185">Reference proteome</keyword>
<sequence>MAIKGHTRSLSYQDIPNLDAGRTAESPRDGDPDGSLEHGDSGIVINVGQYDSCSTDRPNSSDTKRRLCSIDSAPVERQSNSGYAYVYSDQQKMPLLNGGPSPTLSDLTPSPRDSVFLMPDCGDSSSDYMETIDSSELVVTYRTGRDGGGPIIKKGKTDTGHDRPYPEAVNSYLCKRGLTFDMVSFFIAASKSPLQVDTADCYFLAGADLHVRGRQLALVNSRQYGYQKYSLPYCTAVKLIKET</sequence>
<accession>A0AAD9JER4</accession>
<name>A0AAD9JER4_9ANNE</name>
<feature type="compositionally biased region" description="Basic and acidic residues" evidence="1">
    <location>
        <begin position="25"/>
        <end position="40"/>
    </location>
</feature>
<feature type="compositionally biased region" description="Polar residues" evidence="1">
    <location>
        <begin position="49"/>
        <end position="61"/>
    </location>
</feature>
<protein>
    <submittedName>
        <fullName evidence="2">Uncharacterized protein</fullName>
    </submittedName>
</protein>
<evidence type="ECO:0000313" key="3">
    <source>
        <dbReference type="Proteomes" id="UP001208570"/>
    </source>
</evidence>
<proteinExistence type="predicted"/>
<dbReference type="Proteomes" id="UP001208570">
    <property type="component" value="Unassembled WGS sequence"/>
</dbReference>
<dbReference type="EMBL" id="JAODUP010000350">
    <property type="protein sequence ID" value="KAK2151803.1"/>
    <property type="molecule type" value="Genomic_DNA"/>
</dbReference>
<reference evidence="2" key="1">
    <citation type="journal article" date="2023" name="Mol. Biol. Evol.">
        <title>Third-Generation Sequencing Reveals the Adaptive Role of the Epigenome in Three Deep-Sea Polychaetes.</title>
        <authorList>
            <person name="Perez M."/>
            <person name="Aroh O."/>
            <person name="Sun Y."/>
            <person name="Lan Y."/>
            <person name="Juniper S.K."/>
            <person name="Young C.R."/>
            <person name="Angers B."/>
            <person name="Qian P.Y."/>
        </authorList>
    </citation>
    <scope>NUCLEOTIDE SEQUENCE</scope>
    <source>
        <strain evidence="2">P08H-3</strain>
    </source>
</reference>
<organism evidence="2 3">
    <name type="scientific">Paralvinella palmiformis</name>
    <dbReference type="NCBI Taxonomy" id="53620"/>
    <lineage>
        <taxon>Eukaryota</taxon>
        <taxon>Metazoa</taxon>
        <taxon>Spiralia</taxon>
        <taxon>Lophotrochozoa</taxon>
        <taxon>Annelida</taxon>
        <taxon>Polychaeta</taxon>
        <taxon>Sedentaria</taxon>
        <taxon>Canalipalpata</taxon>
        <taxon>Terebellida</taxon>
        <taxon>Terebelliformia</taxon>
        <taxon>Alvinellidae</taxon>
        <taxon>Paralvinella</taxon>
    </lineage>
</organism>